<evidence type="ECO:0000313" key="2">
    <source>
        <dbReference type="Proteomes" id="UP001152622"/>
    </source>
</evidence>
<keyword evidence="2" id="KW-1185">Reference proteome</keyword>
<comment type="caution">
    <text evidence="1">The sequence shown here is derived from an EMBL/GenBank/DDBJ whole genome shotgun (WGS) entry which is preliminary data.</text>
</comment>
<dbReference type="AlphaFoldDB" id="A0A9Q1FZ35"/>
<organism evidence="1 2">
    <name type="scientific">Synaphobranchus kaupii</name>
    <name type="common">Kaup's arrowtooth eel</name>
    <dbReference type="NCBI Taxonomy" id="118154"/>
    <lineage>
        <taxon>Eukaryota</taxon>
        <taxon>Metazoa</taxon>
        <taxon>Chordata</taxon>
        <taxon>Craniata</taxon>
        <taxon>Vertebrata</taxon>
        <taxon>Euteleostomi</taxon>
        <taxon>Actinopterygii</taxon>
        <taxon>Neopterygii</taxon>
        <taxon>Teleostei</taxon>
        <taxon>Anguilliformes</taxon>
        <taxon>Synaphobranchidae</taxon>
        <taxon>Synaphobranchus</taxon>
    </lineage>
</organism>
<accession>A0A9Q1FZ35</accession>
<proteinExistence type="predicted"/>
<dbReference type="Proteomes" id="UP001152622">
    <property type="component" value="Chromosome 3"/>
</dbReference>
<name>A0A9Q1FZ35_SYNKA</name>
<reference evidence="1" key="1">
    <citation type="journal article" date="2023" name="Science">
        <title>Genome structures resolve the early diversification of teleost fishes.</title>
        <authorList>
            <person name="Parey E."/>
            <person name="Louis A."/>
            <person name="Montfort J."/>
            <person name="Bouchez O."/>
            <person name="Roques C."/>
            <person name="Iampietro C."/>
            <person name="Lluch J."/>
            <person name="Castinel A."/>
            <person name="Donnadieu C."/>
            <person name="Desvignes T."/>
            <person name="Floi Bucao C."/>
            <person name="Jouanno E."/>
            <person name="Wen M."/>
            <person name="Mejri S."/>
            <person name="Dirks R."/>
            <person name="Jansen H."/>
            <person name="Henkel C."/>
            <person name="Chen W.J."/>
            <person name="Zahm M."/>
            <person name="Cabau C."/>
            <person name="Klopp C."/>
            <person name="Thompson A.W."/>
            <person name="Robinson-Rechavi M."/>
            <person name="Braasch I."/>
            <person name="Lecointre G."/>
            <person name="Bobe J."/>
            <person name="Postlethwait J.H."/>
            <person name="Berthelot C."/>
            <person name="Roest Crollius H."/>
            <person name="Guiguen Y."/>
        </authorList>
    </citation>
    <scope>NUCLEOTIDE SEQUENCE</scope>
    <source>
        <strain evidence="1">WJC10195</strain>
    </source>
</reference>
<protein>
    <submittedName>
        <fullName evidence="1">Uncharacterized protein</fullName>
    </submittedName>
</protein>
<gene>
    <name evidence="1" type="ORF">SKAU_G00099560</name>
</gene>
<sequence length="131" mass="14457">MLDFTTDHRKARGGQPQGMRMAWSQNLTNCRNLAERTPCKNASPPSLRWVGTVKGPLKGFWALVPAATHRPLYSTLSDGQLHACLFIPLSKFSTATEPGLTCTGQTERVWLTPAQSESRDMDRSSHATVCL</sequence>
<dbReference type="EMBL" id="JAINUF010000003">
    <property type="protein sequence ID" value="KAJ8369928.1"/>
    <property type="molecule type" value="Genomic_DNA"/>
</dbReference>
<evidence type="ECO:0000313" key="1">
    <source>
        <dbReference type="EMBL" id="KAJ8369928.1"/>
    </source>
</evidence>